<keyword evidence="4" id="KW-1185">Reference proteome</keyword>
<evidence type="ECO:0000313" key="4">
    <source>
        <dbReference type="Proteomes" id="UP001196661"/>
    </source>
</evidence>
<dbReference type="SUPFAM" id="SSF51126">
    <property type="entry name" value="Pectin lyase-like"/>
    <property type="match status" value="3"/>
</dbReference>
<keyword evidence="1" id="KW-0732">Signal</keyword>
<dbReference type="EMBL" id="JADOER010000003">
    <property type="protein sequence ID" value="MBT9311055.1"/>
    <property type="molecule type" value="Genomic_DNA"/>
</dbReference>
<dbReference type="InterPro" id="IPR008638">
    <property type="entry name" value="FhaB/CdiA-like_TPS"/>
</dbReference>
<dbReference type="RefSeq" id="WP_215616963.1">
    <property type="nucleotide sequence ID" value="NZ_JADOER010000003.1"/>
</dbReference>
<dbReference type="SMART" id="SM00912">
    <property type="entry name" value="Haemagg_act"/>
    <property type="match status" value="1"/>
</dbReference>
<proteinExistence type="predicted"/>
<dbReference type="InterPro" id="IPR012334">
    <property type="entry name" value="Pectin_lyas_fold"/>
</dbReference>
<accession>A0ABS5XZQ9</accession>
<sequence>MHLLKRFLIVFSSTVLAYNPAQAQIIPDTTLGNESSTLTPGVAVRGGSADVIEGGATRGSNLFHSFREFNIDSGQRVYFASPDGIASILSRVTGGNVSSLAGTLGVDGPADLYLLNPNGITFTDTATLDITGSFYATTAAAIELGDVIFSASQPDQSQLLAVSPRIFFDNYLNDTSGRITSQGNLQTGNNLTLAANKIQINGTLAAGNNLSLLATNDIEINNSLVLLLTNEQPVPDRTLLIQGQTIAIEDSNISTGLFAQGSLGDIILIADGDVNIRATANNRTSIGSSAETDGTAGDLIVKAANLRVIDEDGTDENSVLLLSIGVNGGNGGDITLDVQDTLLLDRGVIGTFADGEERVGSAGNIRITATDFAGVNGVNISTATIANEPGSTTGDAGNIVIDLGGRLEMSGSRLLNDGRLLTSLIASNAFGENSSGNAGRIQITAAELALLDGAFISSSTSGQGQSGDITLDIKHAALLNGTSPFGLNFVSSGLLSSTSGRGDGGDIRLRAGRLAITDGAIIVAATSGAGNAGNVILEIEDRVQIDGTDPIGVASLIAASSTVNATGDGGDIRITANNLEVMGGARLSSSLSNTSGRAGNLMLNITETLRIQGANLEMPPNDRDLERRSAVLSNIQATGDGMGGDIIITATNLIVADGGTLDASVLGRGAAGDIVLNITETARFEGVAPDGLPSGTSAAVAINAQGTGGDLRITASNLEVLAGAQLKTSVFGVGDAGDIVFNIAETARFEGVNPVNSDFPSGVFSNVEPEGNGNGGDIQIVAQRLEITEDAFLSATNVGGGETGNIAIALQGPFLLANRGSISTATREASTGGNVDVFAQSIRLLDDGNIFATARTVAGSGGSITLTADSIVALDDSDILAFASQGRGGTISLNTPAFFGENLQLSPRLTTVEEFQALDNNGRVDVNVSGGLASGSVTLPEASLVENNLGELSDNFLDPDSLTASSCIARQNEATGYFVIAAGEQLSQQPEDSSSVYSTGRVQTIVPPVNGSSQTIAEPDRIFQLPDGRRVLSQTC</sequence>
<gene>
    <name evidence="3" type="ORF">IXB28_02455</name>
</gene>
<organism evidence="3 4">
    <name type="scientific">Leptothoe kymatousa TAU-MAC 1615</name>
    <dbReference type="NCBI Taxonomy" id="2364775"/>
    <lineage>
        <taxon>Bacteria</taxon>
        <taxon>Bacillati</taxon>
        <taxon>Cyanobacteriota</taxon>
        <taxon>Cyanophyceae</taxon>
        <taxon>Nodosilineales</taxon>
        <taxon>Cymatolegaceae</taxon>
        <taxon>Leptothoe</taxon>
        <taxon>Leptothoe kymatousa</taxon>
    </lineage>
</organism>
<reference evidence="3 4" key="1">
    <citation type="journal article" date="2021" name="Mar. Drugs">
        <title>Genome Reduction and Secondary Metabolism of the Marine Sponge-Associated Cyanobacterium Leptothoe.</title>
        <authorList>
            <person name="Konstantinou D."/>
            <person name="Popin R.V."/>
            <person name="Fewer D.P."/>
            <person name="Sivonen K."/>
            <person name="Gkelis S."/>
        </authorList>
    </citation>
    <scope>NUCLEOTIDE SEQUENCE [LARGE SCALE GENOMIC DNA]</scope>
    <source>
        <strain evidence="3 4">TAU-MAC 1615</strain>
    </source>
</reference>
<dbReference type="Pfam" id="PF05860">
    <property type="entry name" value="TPS"/>
    <property type="match status" value="1"/>
</dbReference>
<protein>
    <submittedName>
        <fullName evidence="3">Filamentous hemagglutinin N-terminal domain-containing protein</fullName>
    </submittedName>
</protein>
<dbReference type="Proteomes" id="UP001196661">
    <property type="component" value="Unassembled WGS sequence"/>
</dbReference>
<evidence type="ECO:0000313" key="3">
    <source>
        <dbReference type="EMBL" id="MBT9311055.1"/>
    </source>
</evidence>
<feature type="signal peptide" evidence="1">
    <location>
        <begin position="1"/>
        <end position="23"/>
    </location>
</feature>
<dbReference type="NCBIfam" id="TIGR01901">
    <property type="entry name" value="adhes_NPXG"/>
    <property type="match status" value="1"/>
</dbReference>
<dbReference type="InterPro" id="IPR011050">
    <property type="entry name" value="Pectin_lyase_fold/virulence"/>
</dbReference>
<evidence type="ECO:0000256" key="1">
    <source>
        <dbReference type="SAM" id="SignalP"/>
    </source>
</evidence>
<name>A0ABS5XZQ9_9CYAN</name>
<comment type="caution">
    <text evidence="3">The sequence shown here is derived from an EMBL/GenBank/DDBJ whole genome shotgun (WGS) entry which is preliminary data.</text>
</comment>
<dbReference type="Gene3D" id="2.160.20.10">
    <property type="entry name" value="Single-stranded right-handed beta-helix, Pectin lyase-like"/>
    <property type="match status" value="3"/>
</dbReference>
<feature type="chain" id="PRO_5046425859" evidence="1">
    <location>
        <begin position="24"/>
        <end position="1036"/>
    </location>
</feature>
<feature type="domain" description="Filamentous haemagglutinin FhaB/tRNA nuclease CdiA-like TPS" evidence="2">
    <location>
        <begin position="35"/>
        <end position="145"/>
    </location>
</feature>
<evidence type="ECO:0000259" key="2">
    <source>
        <dbReference type="SMART" id="SM00912"/>
    </source>
</evidence>